<proteinExistence type="predicted"/>
<feature type="region of interest" description="Disordered" evidence="1">
    <location>
        <begin position="51"/>
        <end position="71"/>
    </location>
</feature>
<dbReference type="AlphaFoldDB" id="A0AAV1CG23"/>
<evidence type="ECO:0000256" key="1">
    <source>
        <dbReference type="SAM" id="MobiDB-lite"/>
    </source>
</evidence>
<protein>
    <submittedName>
        <fullName evidence="2">OLC1v1030095C1</fullName>
    </submittedName>
</protein>
<sequence>MVVVTQKQAGGVYSDQQQEGDFETKSQMLDWYNCPEMLDFCRKFGGFIDGASTSSEPQDEDTHADPSSQPNFSLGLTQMLASLKNKGYSVGKKHNPKKDRQAIQLHDVPPFWKTKGLKMDNVTEKERMLSDYVFGIQDDIETLFEIPEEVEKPTIPYIFFVQRSSFKTMAPGQLVDNM</sequence>
<keyword evidence="3" id="KW-1185">Reference proteome</keyword>
<name>A0AAV1CG23_OLDCO</name>
<evidence type="ECO:0000313" key="2">
    <source>
        <dbReference type="EMBL" id="CAI9094370.1"/>
    </source>
</evidence>
<evidence type="ECO:0000313" key="3">
    <source>
        <dbReference type="Proteomes" id="UP001161247"/>
    </source>
</evidence>
<gene>
    <name evidence="2" type="ORF">OLC1_LOCUS5549</name>
</gene>
<reference evidence="2" key="1">
    <citation type="submission" date="2023-03" db="EMBL/GenBank/DDBJ databases">
        <authorList>
            <person name="Julca I."/>
        </authorList>
    </citation>
    <scope>NUCLEOTIDE SEQUENCE</scope>
</reference>
<accession>A0AAV1CG23</accession>
<dbReference type="Proteomes" id="UP001161247">
    <property type="component" value="Chromosome 2"/>
</dbReference>
<organism evidence="2 3">
    <name type="scientific">Oldenlandia corymbosa var. corymbosa</name>
    <dbReference type="NCBI Taxonomy" id="529605"/>
    <lineage>
        <taxon>Eukaryota</taxon>
        <taxon>Viridiplantae</taxon>
        <taxon>Streptophyta</taxon>
        <taxon>Embryophyta</taxon>
        <taxon>Tracheophyta</taxon>
        <taxon>Spermatophyta</taxon>
        <taxon>Magnoliopsida</taxon>
        <taxon>eudicotyledons</taxon>
        <taxon>Gunneridae</taxon>
        <taxon>Pentapetalae</taxon>
        <taxon>asterids</taxon>
        <taxon>lamiids</taxon>
        <taxon>Gentianales</taxon>
        <taxon>Rubiaceae</taxon>
        <taxon>Rubioideae</taxon>
        <taxon>Spermacoceae</taxon>
        <taxon>Hedyotis-Oldenlandia complex</taxon>
        <taxon>Oldenlandia</taxon>
    </lineage>
</organism>
<dbReference type="EMBL" id="OX459119">
    <property type="protein sequence ID" value="CAI9094370.1"/>
    <property type="molecule type" value="Genomic_DNA"/>
</dbReference>